<evidence type="ECO:0000313" key="3">
    <source>
        <dbReference type="Proteomes" id="UP000703661"/>
    </source>
</evidence>
<accession>A0A9P6MZ06</accession>
<feature type="transmembrane region" description="Helical" evidence="1">
    <location>
        <begin position="9"/>
        <end position="31"/>
    </location>
</feature>
<keyword evidence="1" id="KW-1133">Transmembrane helix</keyword>
<keyword evidence="1" id="KW-0472">Membrane</keyword>
<sequence length="187" mass="20729">MSRLGLKYMVLLVCLWLECSILVAGTIVLSYPRSDTTWIPGETYNIKFDDDRMDKDVKNWQVDLMVLGAECDDIRLHDGVVASISKSYNTQSALYFKVPTNLLQHGKGFLIQFSNAGSVPIYQSGIFSIGKATAKRLDTAQEELLKRDISSEANAPTSENSAPFVLPTVLATALVLGFSFIFAFFML</sequence>
<keyword evidence="1" id="KW-0812">Transmembrane</keyword>
<evidence type="ECO:0000256" key="1">
    <source>
        <dbReference type="SAM" id="Phobius"/>
    </source>
</evidence>
<keyword evidence="3" id="KW-1185">Reference proteome</keyword>
<comment type="caution">
    <text evidence="2">The sequence shown here is derived from an EMBL/GenBank/DDBJ whole genome shotgun (WGS) entry which is preliminary data.</text>
</comment>
<gene>
    <name evidence="2" type="ORF">BGZ80_007529</name>
</gene>
<dbReference type="EMBL" id="JAAAID010000388">
    <property type="protein sequence ID" value="KAG0018110.1"/>
    <property type="molecule type" value="Genomic_DNA"/>
</dbReference>
<protein>
    <submittedName>
        <fullName evidence="2">Uncharacterized protein</fullName>
    </submittedName>
</protein>
<dbReference type="Proteomes" id="UP000703661">
    <property type="component" value="Unassembled WGS sequence"/>
</dbReference>
<dbReference type="OrthoDB" id="2421005at2759"/>
<dbReference type="AlphaFoldDB" id="A0A9P6MZ06"/>
<reference evidence="2" key="1">
    <citation type="journal article" date="2020" name="Fungal Divers.">
        <title>Resolving the Mortierellaceae phylogeny through synthesis of multi-gene phylogenetics and phylogenomics.</title>
        <authorList>
            <person name="Vandepol N."/>
            <person name="Liber J."/>
            <person name="Desiro A."/>
            <person name="Na H."/>
            <person name="Kennedy M."/>
            <person name="Barry K."/>
            <person name="Grigoriev I.V."/>
            <person name="Miller A.N."/>
            <person name="O'Donnell K."/>
            <person name="Stajich J.E."/>
            <person name="Bonito G."/>
        </authorList>
    </citation>
    <scope>NUCLEOTIDE SEQUENCE</scope>
    <source>
        <strain evidence="2">NRRL 2769</strain>
    </source>
</reference>
<name>A0A9P6MZ06_9FUNG</name>
<evidence type="ECO:0000313" key="2">
    <source>
        <dbReference type="EMBL" id="KAG0018110.1"/>
    </source>
</evidence>
<proteinExistence type="predicted"/>
<feature type="transmembrane region" description="Helical" evidence="1">
    <location>
        <begin position="164"/>
        <end position="185"/>
    </location>
</feature>
<organism evidence="2 3">
    <name type="scientific">Entomortierella chlamydospora</name>
    <dbReference type="NCBI Taxonomy" id="101097"/>
    <lineage>
        <taxon>Eukaryota</taxon>
        <taxon>Fungi</taxon>
        <taxon>Fungi incertae sedis</taxon>
        <taxon>Mucoromycota</taxon>
        <taxon>Mortierellomycotina</taxon>
        <taxon>Mortierellomycetes</taxon>
        <taxon>Mortierellales</taxon>
        <taxon>Mortierellaceae</taxon>
        <taxon>Entomortierella</taxon>
    </lineage>
</organism>